<dbReference type="EMBL" id="MH588544">
    <property type="protein sequence ID" value="AXQ68505.1"/>
    <property type="molecule type" value="Genomic_DNA"/>
</dbReference>
<evidence type="ECO:0000313" key="1">
    <source>
        <dbReference type="EMBL" id="AXQ68505.1"/>
    </source>
</evidence>
<proteinExistence type="predicted"/>
<sequence>MDMSERYSNETIQRMVTSGTLDVHEFDEDGVVQVYRLGASFIGWRSS</sequence>
<name>A0A385EBY3_9CAUD</name>
<reference evidence="1 2" key="1">
    <citation type="submission" date="2018-07" db="EMBL/GenBank/DDBJ databases">
        <title>Giant CbK-like Caulobacter bacteriophages have genetically divergent genomes.</title>
        <authorList>
            <person name="Wilson K.M."/>
            <person name="Ely B."/>
        </authorList>
    </citation>
    <scope>NUCLEOTIDE SEQUENCE [LARGE SCALE GENOMIC DNA]</scope>
</reference>
<keyword evidence="2" id="KW-1185">Reference proteome</keyword>
<organism evidence="1 2">
    <name type="scientific">Caulobacter phage CcrBL10</name>
    <dbReference type="NCBI Taxonomy" id="2283269"/>
    <lineage>
        <taxon>Viruses</taxon>
        <taxon>Duplodnaviria</taxon>
        <taxon>Heunggongvirae</taxon>
        <taxon>Uroviricota</taxon>
        <taxon>Caudoviricetes</taxon>
        <taxon>Jeanschmidtviridae</taxon>
        <taxon>Poindextervirus</taxon>
        <taxon>Poindextervirus BL10</taxon>
    </lineage>
</organism>
<accession>A0A385EBY3</accession>
<protein>
    <submittedName>
        <fullName evidence="1">Uncharacterized protein</fullName>
    </submittedName>
</protein>
<gene>
    <name evidence="1" type="ORF">CcrBL10_gp301</name>
</gene>
<evidence type="ECO:0000313" key="2">
    <source>
        <dbReference type="Proteomes" id="UP000258997"/>
    </source>
</evidence>
<dbReference type="Proteomes" id="UP000258997">
    <property type="component" value="Segment"/>
</dbReference>